<dbReference type="RefSeq" id="XP_055893247.1">
    <property type="nucleotide sequence ID" value="XM_056037272.1"/>
</dbReference>
<dbReference type="GO" id="GO:0020037">
    <property type="term" value="F:heme binding"/>
    <property type="evidence" value="ECO:0007669"/>
    <property type="project" value="InterPro"/>
</dbReference>
<dbReference type="Pfam" id="PF07701">
    <property type="entry name" value="HNOBA"/>
    <property type="match status" value="1"/>
</dbReference>
<dbReference type="Pfam" id="PF00211">
    <property type="entry name" value="Guanylate_cyc"/>
    <property type="match status" value="1"/>
</dbReference>
<evidence type="ECO:0000313" key="11">
    <source>
        <dbReference type="Proteomes" id="UP001165740"/>
    </source>
</evidence>
<dbReference type="InterPro" id="IPR011645">
    <property type="entry name" value="HNOB_dom_associated"/>
</dbReference>
<dbReference type="SMART" id="SM00044">
    <property type="entry name" value="CYCc"/>
    <property type="match status" value="1"/>
</dbReference>
<dbReference type="AlphaFoldDB" id="A0A9W3B1A9"/>
<evidence type="ECO:0000256" key="5">
    <source>
        <dbReference type="ARBA" id="ARBA00023134"/>
    </source>
</evidence>
<reference evidence="12 13" key="1">
    <citation type="submission" date="2025-04" db="UniProtKB">
        <authorList>
            <consortium name="RefSeq"/>
        </authorList>
    </citation>
    <scope>IDENTIFICATION</scope>
</reference>
<evidence type="ECO:0000256" key="4">
    <source>
        <dbReference type="ARBA" id="ARBA00022741"/>
    </source>
</evidence>
<evidence type="ECO:0000256" key="8">
    <source>
        <dbReference type="RuleBase" id="RU000405"/>
    </source>
</evidence>
<feature type="compositionally biased region" description="Polar residues" evidence="9">
    <location>
        <begin position="26"/>
        <end position="41"/>
    </location>
</feature>
<evidence type="ECO:0000256" key="3">
    <source>
        <dbReference type="ARBA" id="ARBA00022490"/>
    </source>
</evidence>
<evidence type="ECO:0000313" key="12">
    <source>
        <dbReference type="RefSeq" id="XP_055893246.1"/>
    </source>
</evidence>
<dbReference type="GO" id="GO:0004383">
    <property type="term" value="F:guanylate cyclase activity"/>
    <property type="evidence" value="ECO:0007669"/>
    <property type="project" value="UniProtKB-EC"/>
</dbReference>
<comment type="subcellular location">
    <subcellularLocation>
        <location evidence="1">Cytoplasm</location>
    </subcellularLocation>
</comment>
<dbReference type="FunFam" id="3.30.450.260:FF:000002">
    <property type="entry name" value="guanylate cyclase soluble subunit alpha-2"/>
    <property type="match status" value="1"/>
</dbReference>
<dbReference type="InterPro" id="IPR001054">
    <property type="entry name" value="A/G_cyclase"/>
</dbReference>
<dbReference type="InterPro" id="IPR042463">
    <property type="entry name" value="HNOB_dom_associated_sf"/>
</dbReference>
<evidence type="ECO:0000256" key="1">
    <source>
        <dbReference type="ARBA" id="ARBA00004496"/>
    </source>
</evidence>
<dbReference type="EC" id="4.6.1.2" evidence="2"/>
<keyword evidence="3" id="KW-0963">Cytoplasm</keyword>
<evidence type="ECO:0000313" key="13">
    <source>
        <dbReference type="RefSeq" id="XP_055893247.1"/>
    </source>
</evidence>
<dbReference type="InterPro" id="IPR038158">
    <property type="entry name" value="H-NOX_domain_sf"/>
</dbReference>
<dbReference type="Pfam" id="PF07700">
    <property type="entry name" value="HNOB"/>
    <property type="match status" value="1"/>
</dbReference>
<dbReference type="SUPFAM" id="SSF55073">
    <property type="entry name" value="Nucleotide cyclase"/>
    <property type="match status" value="1"/>
</dbReference>
<dbReference type="Proteomes" id="UP001165740">
    <property type="component" value="Chromosome 8"/>
</dbReference>
<dbReference type="Gene3D" id="3.30.450.260">
    <property type="entry name" value="Haem NO binding associated domain"/>
    <property type="match status" value="1"/>
</dbReference>
<gene>
    <name evidence="12 13" type="primary">LOC106058259</name>
</gene>
<feature type="compositionally biased region" description="Low complexity" evidence="9">
    <location>
        <begin position="42"/>
        <end position="52"/>
    </location>
</feature>
<feature type="compositionally biased region" description="Basic and acidic residues" evidence="9">
    <location>
        <begin position="14"/>
        <end position="25"/>
    </location>
</feature>
<feature type="domain" description="Guanylate cyclase" evidence="10">
    <location>
        <begin position="597"/>
        <end position="724"/>
    </location>
</feature>
<feature type="region of interest" description="Disordered" evidence="9">
    <location>
        <begin position="14"/>
        <end position="99"/>
    </location>
</feature>
<dbReference type="InterPro" id="IPR011644">
    <property type="entry name" value="Heme_NO-bd"/>
</dbReference>
<keyword evidence="11" id="KW-1185">Reference proteome</keyword>
<keyword evidence="7" id="KW-0141">cGMP biosynthesis</keyword>
<evidence type="ECO:0000256" key="6">
    <source>
        <dbReference type="ARBA" id="ARBA00023239"/>
    </source>
</evidence>
<dbReference type="PROSITE" id="PS00452">
    <property type="entry name" value="GUANYLATE_CYCLASE_1"/>
    <property type="match status" value="1"/>
</dbReference>
<dbReference type="Gene3D" id="6.10.250.780">
    <property type="match status" value="1"/>
</dbReference>
<protein>
    <recommendedName>
        <fullName evidence="2">guanylate cyclase</fullName>
        <ecNumber evidence="2">4.6.1.2</ecNumber>
    </recommendedName>
</protein>
<feature type="compositionally biased region" description="Low complexity" evidence="9">
    <location>
        <begin position="80"/>
        <end position="91"/>
    </location>
</feature>
<dbReference type="GeneID" id="106058259"/>
<evidence type="ECO:0000256" key="2">
    <source>
        <dbReference type="ARBA" id="ARBA00012202"/>
    </source>
</evidence>
<dbReference type="InterPro" id="IPR029787">
    <property type="entry name" value="Nucleotide_cyclase"/>
</dbReference>
<dbReference type="RefSeq" id="XP_055893246.1">
    <property type="nucleotide sequence ID" value="XM_056037271.1"/>
</dbReference>
<keyword evidence="4" id="KW-0547">Nucleotide-binding</keyword>
<evidence type="ECO:0000256" key="9">
    <source>
        <dbReference type="SAM" id="MobiDB-lite"/>
    </source>
</evidence>
<dbReference type="CDD" id="cd07302">
    <property type="entry name" value="CHD"/>
    <property type="match status" value="1"/>
</dbReference>
<organism evidence="11 12">
    <name type="scientific">Biomphalaria glabrata</name>
    <name type="common">Bloodfluke planorb</name>
    <name type="synonym">Freshwater snail</name>
    <dbReference type="NCBI Taxonomy" id="6526"/>
    <lineage>
        <taxon>Eukaryota</taxon>
        <taxon>Metazoa</taxon>
        <taxon>Spiralia</taxon>
        <taxon>Lophotrochozoa</taxon>
        <taxon>Mollusca</taxon>
        <taxon>Gastropoda</taxon>
        <taxon>Heterobranchia</taxon>
        <taxon>Euthyneura</taxon>
        <taxon>Panpulmonata</taxon>
        <taxon>Hygrophila</taxon>
        <taxon>Lymnaeoidea</taxon>
        <taxon>Planorbidae</taxon>
        <taxon>Biomphalaria</taxon>
    </lineage>
</organism>
<evidence type="ECO:0000259" key="10">
    <source>
        <dbReference type="PROSITE" id="PS50125"/>
    </source>
</evidence>
<dbReference type="SUPFAM" id="SSF111126">
    <property type="entry name" value="Ligand-binding domain in the NO signalling and Golgi transport"/>
    <property type="match status" value="1"/>
</dbReference>
<dbReference type="PANTHER" id="PTHR45655:SF6">
    <property type="entry name" value="HEAD-SPECIFIC GUANYLATE CYCLASE"/>
    <property type="match status" value="1"/>
</dbReference>
<dbReference type="PROSITE" id="PS50125">
    <property type="entry name" value="GUANYLATE_CYCLASE_2"/>
    <property type="match status" value="1"/>
</dbReference>
<sequence length="808" mass="89346">MSCPVKQAIEEDLKKARAAKPETQVRKQGSADSAQISEAGNSSTGSLSDASSTPNGSVTSSPSRARVGGAPEPRVMRKISPSCPNPLLSSPRKVSPPNPNQVKFYTLNEQDGIRAADDITSDAASNCGSVESSPRMRKISNISLTSLGSEGDSELEGERKLDITTLIEGVGTLIIPANFYVRRAIHNVINTRDPRALEHLRNESSQLFSEEFLQRSVSDPNLRHEAISDETLVAMAEETAKKLDMNVQDVLRTLGQDYFKVCLGDYGKALRTLGSNLLEFYSNIDGLQDQVKAYPRFQGQQPPSFRCEWKKDTFSLHYYSLRYQILSFVAGTVEAVSRLLFNAELEVDISCNRDTSAPHHIFYISTDGHTSDSTVHLYADHTNLSADPRDSRIGVRTFCATFPFHVIFDAQLNIVQLGASLAKMIAPEVSAKGRHLTSYFDIVKPLVKASFSSILSRLNSSFVVRTKGLSKGNHRLSDNLELKGQMIFLQETESIMFLGSPSVEKLDELIGKGIYISDIPIHDATRDVILVGEQTKAQDGLKKRMELLKKSIETASKAVDVEKQKNVDLLLEIFPPTVAQKLWRGEIVEPTTIDHVTMLFSDIVGFTAICSTSTPLQVVDMLNSLYTHFDMYCVDIDVYKIETIGDAYCVAGGLHKASKYHAQQIAWMALKMMSAARNEKSHDGEVIKMRIGIHTGRVLAGVVGRKMPRYCLFGNNVTLANKFESGSEPLRIHISPTTFELLKHTPGFSFTPRSRENLPAGFPDSIPGIPFFLEDYEFPDVKGCGERVNHVALAVEYYKIKEEGVATS</sequence>
<keyword evidence="6 8" id="KW-0456">Lyase</keyword>
<proteinExistence type="inferred from homology"/>
<dbReference type="InterPro" id="IPR018297">
    <property type="entry name" value="A/G_cyclase_CS"/>
</dbReference>
<dbReference type="FunFam" id="3.30.70.1230:FF:000007">
    <property type="entry name" value="Guanylate cyclase soluble subunit alpha-3"/>
    <property type="match status" value="1"/>
</dbReference>
<dbReference type="InterPro" id="IPR024096">
    <property type="entry name" value="NO_sig/Golgi_transp_ligand-bd"/>
</dbReference>
<dbReference type="Gene3D" id="3.90.1520.10">
    <property type="entry name" value="H-NOX domain"/>
    <property type="match status" value="1"/>
</dbReference>
<name>A0A9W3B1A9_BIOGL</name>
<comment type="similarity">
    <text evidence="8">Belongs to the adenylyl cyclase class-4/guanylyl cyclase family.</text>
</comment>
<evidence type="ECO:0000256" key="7">
    <source>
        <dbReference type="ARBA" id="ARBA00023293"/>
    </source>
</evidence>
<keyword evidence="5" id="KW-0342">GTP-binding</keyword>
<dbReference type="GO" id="GO:0008074">
    <property type="term" value="C:guanylate cyclase complex, soluble"/>
    <property type="evidence" value="ECO:0007669"/>
    <property type="project" value="TreeGrafter"/>
</dbReference>
<dbReference type="GO" id="GO:0019934">
    <property type="term" value="P:cGMP-mediated signaling"/>
    <property type="evidence" value="ECO:0007669"/>
    <property type="project" value="TreeGrafter"/>
</dbReference>
<dbReference type="Gene3D" id="3.30.70.1230">
    <property type="entry name" value="Nucleotide cyclase"/>
    <property type="match status" value="1"/>
</dbReference>
<dbReference type="PANTHER" id="PTHR45655">
    <property type="entry name" value="GUANYLATE CYCLASE SOLUBLE SUBUNIT BETA-2"/>
    <property type="match status" value="1"/>
</dbReference>
<dbReference type="GO" id="GO:0005525">
    <property type="term" value="F:GTP binding"/>
    <property type="evidence" value="ECO:0007669"/>
    <property type="project" value="UniProtKB-KW"/>
</dbReference>
<dbReference type="GO" id="GO:0070482">
    <property type="term" value="P:response to oxygen levels"/>
    <property type="evidence" value="ECO:0007669"/>
    <property type="project" value="TreeGrafter"/>
</dbReference>
<accession>A0A9W3B1A9</accession>
<dbReference type="OMA" id="CQEVGSE"/>
<dbReference type="OrthoDB" id="6127067at2759"/>
<feature type="compositionally biased region" description="Polar residues" evidence="9">
    <location>
        <begin position="53"/>
        <end position="63"/>
    </location>
</feature>